<dbReference type="EMBL" id="CP014160">
    <property type="protein sequence ID" value="AMB94523.1"/>
    <property type="molecule type" value="Genomic_DNA"/>
</dbReference>
<name>A0A120I9C8_9LACT</name>
<evidence type="ECO:0000313" key="3">
    <source>
        <dbReference type="Proteomes" id="UP000069912"/>
    </source>
</evidence>
<dbReference type="Proteomes" id="UP000069912">
    <property type="component" value="Chromosome"/>
</dbReference>
<dbReference type="RefSeq" id="WP_067975394.1">
    <property type="nucleotide sequence ID" value="NZ_CAJHKN010000001.1"/>
</dbReference>
<protein>
    <submittedName>
        <fullName evidence="1">Uncharacterized protein</fullName>
    </submittedName>
</protein>
<keyword evidence="3" id="KW-1185">Reference proteome</keyword>
<dbReference type="GeneID" id="92903822"/>
<reference evidence="1 3" key="1">
    <citation type="journal article" date="2016" name="Genome Announc.">
        <title>Complete Genome Sequences of Aerococcus christensenii CCUG 28831T, Aerococcus sanguinicola CCUG 43001T, Aerococcus urinae CCUG 36881T, Aerococcus urinaeequi CCUG 28094T, Aerococcus urinaehominis CCUG 42038 BT, and Aerococcus viridans CCUG 4311T.</title>
        <authorList>
            <person name="Carkaci D."/>
            <person name="Dargis R."/>
            <person name="Nielsen X.C."/>
            <person name="Skovgaard O."/>
            <person name="Fuursted K."/>
            <person name="Christensen J.J."/>
        </authorList>
    </citation>
    <scope>NUCLEOTIDE SEQUENCE [LARGE SCALE GENOMIC DNA]</scope>
    <source>
        <strain evidence="1 3">CCUG43001</strain>
    </source>
</reference>
<reference evidence="2 4" key="3">
    <citation type="submission" date="2017-12" db="EMBL/GenBank/DDBJ databases">
        <title>Phylogenetic diversity of female urinary microbiome.</title>
        <authorList>
            <person name="Thomas-White K."/>
            <person name="Wolfe A.J."/>
        </authorList>
    </citation>
    <scope>NUCLEOTIDE SEQUENCE [LARGE SCALE GENOMIC DNA]</scope>
    <source>
        <strain evidence="2 4">UMB0139</strain>
    </source>
</reference>
<dbReference type="Proteomes" id="UP000234239">
    <property type="component" value="Unassembled WGS sequence"/>
</dbReference>
<gene>
    <name evidence="1" type="ORF">AWM72_07055</name>
    <name evidence="2" type="ORF">CYJ28_02700</name>
</gene>
<evidence type="ECO:0000313" key="2">
    <source>
        <dbReference type="EMBL" id="PKZ23481.1"/>
    </source>
</evidence>
<evidence type="ECO:0000313" key="4">
    <source>
        <dbReference type="Proteomes" id="UP000234239"/>
    </source>
</evidence>
<organism evidence="1 3">
    <name type="scientific">Aerococcus sanguinicola</name>
    <dbReference type="NCBI Taxonomy" id="119206"/>
    <lineage>
        <taxon>Bacteria</taxon>
        <taxon>Bacillati</taxon>
        <taxon>Bacillota</taxon>
        <taxon>Bacilli</taxon>
        <taxon>Lactobacillales</taxon>
        <taxon>Aerococcaceae</taxon>
        <taxon>Aerococcus</taxon>
    </lineage>
</organism>
<dbReference type="KEGG" id="asan:AWM72_07055"/>
<evidence type="ECO:0000313" key="1">
    <source>
        <dbReference type="EMBL" id="AMB94523.1"/>
    </source>
</evidence>
<dbReference type="AlphaFoldDB" id="A0A120I9C8"/>
<proteinExistence type="predicted"/>
<reference evidence="3" key="2">
    <citation type="submission" date="2016-01" db="EMBL/GenBank/DDBJ databases">
        <title>Six Aerococcus type strain genome sequencing and assembly using PacBio and Illumina Hiseq.</title>
        <authorList>
            <person name="Carkaci D."/>
            <person name="Dargis R."/>
            <person name="Nielsen X.C."/>
            <person name="Skovgaard O."/>
            <person name="Fuursted K."/>
            <person name="Christensen J.J."/>
        </authorList>
    </citation>
    <scope>NUCLEOTIDE SEQUENCE [LARGE SCALE GENOMIC DNA]</scope>
    <source>
        <strain evidence="3">CCUG43001</strain>
    </source>
</reference>
<dbReference type="EMBL" id="PKGY01000001">
    <property type="protein sequence ID" value="PKZ23481.1"/>
    <property type="molecule type" value="Genomic_DNA"/>
</dbReference>
<sequence length="366" mass="43212">MFYINQHEQVNLLSKSLISYDGQTLLRLMSTVNDGVFILFILPYLALHIRSSSEFLELEMNNDDFVEKVKDIRNGLKFFSDGHSKTRRKVKEVSDTQDNFFVNLMRFPILKNLKLHYDLGIYFDEKGNLIGNTQCASICLNIEYDQNILGEECFKIGCGMGSQIRSIVEYNRCFIDFSDVTLFKDKKPVLFYKDYHTDKMDNVFRIALSKEQNLMLLHLASILGFTNNYLLRYLDADNNWVFRILYVNVHNVFTALNRFEAYLQQNDKEKINLSQLTSLLNYGKKEIISSTFRNCMMHYGFIDKNSSVVISKNNFNTGKMWFGLVEECFNGKKYEEYHQDLIQYSKELEQWLNSFFNFEKERLTRL</sequence>
<accession>A0A120I9C8</accession>